<protein>
    <submittedName>
        <fullName evidence="7">FAD-binding protein</fullName>
    </submittedName>
</protein>
<keyword evidence="8" id="KW-1185">Reference proteome</keyword>
<dbReference type="AlphaFoldDB" id="A0A7G6E0I4"/>
<dbReference type="SUPFAM" id="SSF55103">
    <property type="entry name" value="FAD-linked oxidases, C-terminal domain"/>
    <property type="match status" value="1"/>
</dbReference>
<evidence type="ECO:0000256" key="4">
    <source>
        <dbReference type="ARBA" id="ARBA00022827"/>
    </source>
</evidence>
<evidence type="ECO:0000256" key="3">
    <source>
        <dbReference type="ARBA" id="ARBA00022630"/>
    </source>
</evidence>
<dbReference type="FunFam" id="1.10.45.10:FF:000001">
    <property type="entry name" value="D-lactate dehydrogenase mitochondrial"/>
    <property type="match status" value="1"/>
</dbReference>
<comment type="similarity">
    <text evidence="2">Belongs to the FAD-binding oxidoreductase/transferase type 4 family.</text>
</comment>
<evidence type="ECO:0000313" key="7">
    <source>
        <dbReference type="EMBL" id="QNB45588.1"/>
    </source>
</evidence>
<dbReference type="PANTHER" id="PTHR42934">
    <property type="entry name" value="GLYCOLATE OXIDASE SUBUNIT GLCD"/>
    <property type="match status" value="1"/>
</dbReference>
<dbReference type="SUPFAM" id="SSF56176">
    <property type="entry name" value="FAD-binding/transporter-associated domain-like"/>
    <property type="match status" value="1"/>
</dbReference>
<dbReference type="InterPro" id="IPR016164">
    <property type="entry name" value="FAD-linked_Oxase-like_C"/>
</dbReference>
<proteinExistence type="inferred from homology"/>
<evidence type="ECO:0000259" key="6">
    <source>
        <dbReference type="PROSITE" id="PS51387"/>
    </source>
</evidence>
<evidence type="ECO:0000313" key="8">
    <source>
        <dbReference type="Proteomes" id="UP000515847"/>
    </source>
</evidence>
<dbReference type="Gene3D" id="1.10.45.10">
    <property type="entry name" value="Vanillyl-alcohol Oxidase, Chain A, domain 4"/>
    <property type="match status" value="1"/>
</dbReference>
<keyword evidence="3" id="KW-0285">Flavoprotein</keyword>
<dbReference type="Pfam" id="PF01565">
    <property type="entry name" value="FAD_binding_4"/>
    <property type="match status" value="1"/>
</dbReference>
<dbReference type="KEGG" id="tfr:BR63_04200"/>
<keyword evidence="4" id="KW-0274">FAD</keyword>
<dbReference type="EMBL" id="CP045798">
    <property type="protein sequence ID" value="QNB45588.1"/>
    <property type="molecule type" value="Genomic_DNA"/>
</dbReference>
<dbReference type="GO" id="GO:0016491">
    <property type="term" value="F:oxidoreductase activity"/>
    <property type="evidence" value="ECO:0007669"/>
    <property type="project" value="UniProtKB-KW"/>
</dbReference>
<dbReference type="Proteomes" id="UP000515847">
    <property type="component" value="Chromosome"/>
</dbReference>
<name>A0A7G6E0I4_THEFR</name>
<keyword evidence="5" id="KW-0560">Oxidoreductase</keyword>
<evidence type="ECO:0000256" key="2">
    <source>
        <dbReference type="ARBA" id="ARBA00008000"/>
    </source>
</evidence>
<dbReference type="InterPro" id="IPR016171">
    <property type="entry name" value="Vanillyl_alc_oxidase_C-sub2"/>
</dbReference>
<dbReference type="Gene3D" id="3.30.465.10">
    <property type="match status" value="1"/>
</dbReference>
<dbReference type="InterPro" id="IPR016166">
    <property type="entry name" value="FAD-bd_PCMH"/>
</dbReference>
<dbReference type="GO" id="GO:0071949">
    <property type="term" value="F:FAD binding"/>
    <property type="evidence" value="ECO:0007669"/>
    <property type="project" value="InterPro"/>
</dbReference>
<dbReference type="PROSITE" id="PS51387">
    <property type="entry name" value="FAD_PCMH"/>
    <property type="match status" value="1"/>
</dbReference>
<reference evidence="7 8" key="1">
    <citation type="journal article" date="2019" name="Front. Microbiol.">
        <title>Thermoanaerosceptrum fracticalcis gen. nov. sp. nov., a Novel Fumarate-Fermenting Microorganism From a Deep Fractured Carbonate Aquifer of the US Great Basin.</title>
        <authorList>
            <person name="Hamilton-Brehm S.D."/>
            <person name="Stewart L.E."/>
            <person name="Zavarin M."/>
            <person name="Caldwell M."/>
            <person name="Lawson P.A."/>
            <person name="Onstott T.C."/>
            <person name="Grzymski J."/>
            <person name="Neveux I."/>
            <person name="Lollar B.S."/>
            <person name="Russell C.E."/>
            <person name="Moser D.P."/>
        </authorList>
    </citation>
    <scope>NUCLEOTIDE SEQUENCE [LARGE SCALE GENOMIC DNA]</scope>
    <source>
        <strain evidence="7 8">DRI-13</strain>
    </source>
</reference>
<dbReference type="OrthoDB" id="9767256at2"/>
<dbReference type="InterPro" id="IPR004113">
    <property type="entry name" value="FAD-bd_oxidored_4_C"/>
</dbReference>
<gene>
    <name evidence="7" type="ORF">BR63_04200</name>
</gene>
<organism evidence="7 8">
    <name type="scientific">Thermanaerosceptrum fracticalcis</name>
    <dbReference type="NCBI Taxonomy" id="1712410"/>
    <lineage>
        <taxon>Bacteria</taxon>
        <taxon>Bacillati</taxon>
        <taxon>Bacillota</taxon>
        <taxon>Clostridia</taxon>
        <taxon>Eubacteriales</taxon>
        <taxon>Peptococcaceae</taxon>
        <taxon>Thermanaerosceptrum</taxon>
    </lineage>
</organism>
<dbReference type="PANTHER" id="PTHR42934:SF2">
    <property type="entry name" value="GLYCOLATE OXIDASE SUBUNIT GLCD"/>
    <property type="match status" value="1"/>
</dbReference>
<accession>A0A7G6E0I4</accession>
<evidence type="ECO:0000256" key="1">
    <source>
        <dbReference type="ARBA" id="ARBA00001974"/>
    </source>
</evidence>
<dbReference type="InterPro" id="IPR036318">
    <property type="entry name" value="FAD-bd_PCMH-like_sf"/>
</dbReference>
<comment type="cofactor">
    <cofactor evidence="1">
        <name>FAD</name>
        <dbReference type="ChEBI" id="CHEBI:57692"/>
    </cofactor>
</comment>
<dbReference type="Gene3D" id="3.30.70.2740">
    <property type="match status" value="1"/>
</dbReference>
<dbReference type="FunFam" id="3.30.70.2740:FF:000001">
    <property type="entry name" value="D-lactate dehydrogenase mitochondrial"/>
    <property type="match status" value="1"/>
</dbReference>
<dbReference type="InterPro" id="IPR006094">
    <property type="entry name" value="Oxid_FAD_bind_N"/>
</dbReference>
<dbReference type="InterPro" id="IPR016169">
    <property type="entry name" value="FAD-bd_PCMH_sub2"/>
</dbReference>
<evidence type="ECO:0000256" key="5">
    <source>
        <dbReference type="ARBA" id="ARBA00023002"/>
    </source>
</evidence>
<sequence length="478" mass="51928">MLPPFWFLSYLEREGSFVVKPIIDDLIKLLGKDNVLTTREDLICHSFDATADMPSELPDVVVTPHTKEQIVEIVKLANKYMTPIYTRGSGTNLSGGTIPINKGIVLSMLNLNKILEIDAENLTATVQPGLVIQRLNDAVAPYGLMYPPDPGTVTTATMGGSVAECSGGLRGLKYGVTKHYIMGLEVVMADGSVVRVGGKTVKNVTGYDLTKLFVGSEGTLGIITEITAKLIPAPEYRKTMMAVFSDLDKAANTIRDIIGNKVIPATLEILDNVTIRTVENFMKIGLPVQAEAILLIEVDGIKEVVLKEAEIVEEICKKNGADEIKVAQTDAERDGLWTARRAALPALAQVKPTTVLEDATVPRSKIPDMIKALREIAKKYNLTIGTFGHAGDGNLHPTILTNAEDKEEMERVHKAVDEIFEVALKLGGTLSGEHGIGMAKAKYLEWEFGKAGLEVMRKIKEALDPNYLLNPGKIVGRG</sequence>
<dbReference type="InterPro" id="IPR051914">
    <property type="entry name" value="FAD-linked_OxidoTrans_Type4"/>
</dbReference>
<feature type="domain" description="FAD-binding PCMH-type" evidence="6">
    <location>
        <begin position="54"/>
        <end position="233"/>
    </location>
</feature>
<dbReference type="Pfam" id="PF02913">
    <property type="entry name" value="FAD-oxidase_C"/>
    <property type="match status" value="1"/>
</dbReference>